<dbReference type="PANTHER" id="PTHR43194:SF2">
    <property type="entry name" value="PEROXISOMAL MEMBRANE PROTEIN LPX1"/>
    <property type="match status" value="1"/>
</dbReference>
<dbReference type="AlphaFoldDB" id="A0A4S3TJC0"/>
<keyword evidence="2" id="KW-0378">Hydrolase</keyword>
<dbReference type="Gene3D" id="3.40.50.1820">
    <property type="entry name" value="alpha/beta hydrolase"/>
    <property type="match status" value="1"/>
</dbReference>
<dbReference type="OrthoDB" id="312142at2157"/>
<name>A0A4S3TJC0_9EURY</name>
<evidence type="ECO:0000313" key="2">
    <source>
        <dbReference type="EMBL" id="THE64214.1"/>
    </source>
</evidence>
<protein>
    <submittedName>
        <fullName evidence="2">Alpha/beta hydrolase</fullName>
    </submittedName>
</protein>
<organism evidence="2 3">
    <name type="scientific">Salinadaptatus halalkaliphilus</name>
    <dbReference type="NCBI Taxonomy" id="2419781"/>
    <lineage>
        <taxon>Archaea</taxon>
        <taxon>Methanobacteriati</taxon>
        <taxon>Methanobacteriota</taxon>
        <taxon>Stenosarchaea group</taxon>
        <taxon>Halobacteria</taxon>
        <taxon>Halobacteriales</taxon>
        <taxon>Natrialbaceae</taxon>
        <taxon>Salinadaptatus</taxon>
    </lineage>
</organism>
<keyword evidence="3" id="KW-1185">Reference proteome</keyword>
<evidence type="ECO:0000259" key="1">
    <source>
        <dbReference type="Pfam" id="PF12697"/>
    </source>
</evidence>
<accession>A0A4S3TJC0</accession>
<dbReference type="PANTHER" id="PTHR43194">
    <property type="entry name" value="HYDROLASE ALPHA/BETA FOLD FAMILY"/>
    <property type="match status" value="1"/>
</dbReference>
<dbReference type="EMBL" id="RBZW01000039">
    <property type="protein sequence ID" value="THE64214.1"/>
    <property type="molecule type" value="Genomic_DNA"/>
</dbReference>
<dbReference type="RefSeq" id="WP_141465344.1">
    <property type="nucleotide sequence ID" value="NZ_RBZW01000039.1"/>
</dbReference>
<dbReference type="InterPro" id="IPR050228">
    <property type="entry name" value="Carboxylesterase_BioH"/>
</dbReference>
<dbReference type="Proteomes" id="UP000318864">
    <property type="component" value="Unassembled WGS sequence"/>
</dbReference>
<dbReference type="GO" id="GO:0016787">
    <property type="term" value="F:hydrolase activity"/>
    <property type="evidence" value="ECO:0007669"/>
    <property type="project" value="UniProtKB-KW"/>
</dbReference>
<dbReference type="SUPFAM" id="SSF53474">
    <property type="entry name" value="alpha/beta-Hydrolases"/>
    <property type="match status" value="1"/>
</dbReference>
<dbReference type="InterPro" id="IPR029058">
    <property type="entry name" value="AB_hydrolase_fold"/>
</dbReference>
<dbReference type="PRINTS" id="PR00111">
    <property type="entry name" value="ABHYDROLASE"/>
</dbReference>
<dbReference type="InterPro" id="IPR000073">
    <property type="entry name" value="AB_hydrolase_1"/>
</dbReference>
<proteinExistence type="predicted"/>
<dbReference type="Pfam" id="PF12697">
    <property type="entry name" value="Abhydrolase_6"/>
    <property type="match status" value="1"/>
</dbReference>
<comment type="caution">
    <text evidence="2">The sequence shown here is derived from an EMBL/GenBank/DDBJ whole genome shotgun (WGS) entry which is preliminary data.</text>
</comment>
<sequence>METVPHHGRETAYEVIDCGGNGLPVCWIHGSGGTADIWRAQEQLADRYPLVMLDLSGHGDSSDIDANTGYATLSAYADDVLAVVEETDARVLVGSSLGGAVVLHILLERDFDPEAVVLTGTGARLGVLDDLLVWLEQDFERALAFLHAPGRLFADPDPSLRERSMAMMETTGQAVMRRDFRTCHRFDVRDRLEDIDIPTLAICGENDQLTPPWYHEFLADEIDGASWVALEDSAHLVMLEQPDTFNELVDDFLAETI</sequence>
<feature type="domain" description="AB hydrolase-1" evidence="1">
    <location>
        <begin position="28"/>
        <end position="247"/>
    </location>
</feature>
<gene>
    <name evidence="2" type="ORF">D8Y22_14215</name>
</gene>
<evidence type="ECO:0000313" key="3">
    <source>
        <dbReference type="Proteomes" id="UP000318864"/>
    </source>
</evidence>
<reference evidence="2 3" key="1">
    <citation type="submission" date="2018-10" db="EMBL/GenBank/DDBJ databases">
        <title>Natronolimnobius sp. XQ-INN 246 isolated from Inner Mongolia Autonomous Region of China.</title>
        <authorList>
            <person name="Xue Q."/>
        </authorList>
    </citation>
    <scope>NUCLEOTIDE SEQUENCE [LARGE SCALE GENOMIC DNA]</scope>
    <source>
        <strain evidence="2 3">XQ-INN 246</strain>
    </source>
</reference>